<evidence type="ECO:0000259" key="2">
    <source>
        <dbReference type="PROSITE" id="PS51340"/>
    </source>
</evidence>
<reference evidence="3 4" key="1">
    <citation type="submission" date="2021-01" db="EMBL/GenBank/DDBJ databases">
        <title>Whole genome shotgun sequence of Actinoplanes durhamensis NBRC 14914.</title>
        <authorList>
            <person name="Komaki H."/>
            <person name="Tamura T."/>
        </authorList>
    </citation>
    <scope>NUCLEOTIDE SEQUENCE [LARGE SCALE GENOMIC DNA]</scope>
    <source>
        <strain evidence="3 4">NBRC 14914</strain>
    </source>
</reference>
<comment type="caution">
    <text evidence="3">The sequence shown here is derived from an EMBL/GenBank/DDBJ whole genome shotgun (WGS) entry which is preliminary data.</text>
</comment>
<accession>A0ABQ3Z4Y0</accession>
<dbReference type="Gene3D" id="2.40.33.20">
    <property type="entry name" value="PK beta-barrel domain-like"/>
    <property type="match status" value="1"/>
</dbReference>
<gene>
    <name evidence="3" type="ORF">Adu01nite_62520</name>
</gene>
<sequence length="185" mass="19564">MPAIVELLASPVHRFEGRPSDGPAPAPPGEVVTSIQIRAGLGIVGDRYFGKPAHRDASVTVIARESLPAGTGLAAVRRNILVTGLPVDDLVGQILTLDSGDGPIRLQVNRKAHPCAWMDVTVAPGAWKALRGHGGIRCTPLDDGILSVGPVTAFCTAADGPQPHRPRQERRVDRQHDINMSTSSD</sequence>
<protein>
    <recommendedName>
        <fullName evidence="2">MOSC domain-containing protein</fullName>
    </recommendedName>
</protein>
<evidence type="ECO:0000256" key="1">
    <source>
        <dbReference type="SAM" id="MobiDB-lite"/>
    </source>
</evidence>
<evidence type="ECO:0000313" key="4">
    <source>
        <dbReference type="Proteomes" id="UP000637628"/>
    </source>
</evidence>
<dbReference type="SUPFAM" id="SSF50800">
    <property type="entry name" value="PK beta-barrel domain-like"/>
    <property type="match status" value="1"/>
</dbReference>
<name>A0ABQ3Z4Y0_9ACTN</name>
<dbReference type="PROSITE" id="PS51340">
    <property type="entry name" value="MOSC"/>
    <property type="match status" value="1"/>
</dbReference>
<feature type="region of interest" description="Disordered" evidence="1">
    <location>
        <begin position="157"/>
        <end position="185"/>
    </location>
</feature>
<dbReference type="EMBL" id="BOML01000050">
    <property type="protein sequence ID" value="GIE04902.1"/>
    <property type="molecule type" value="Genomic_DNA"/>
</dbReference>
<organism evidence="3 4">
    <name type="scientific">Paractinoplanes durhamensis</name>
    <dbReference type="NCBI Taxonomy" id="113563"/>
    <lineage>
        <taxon>Bacteria</taxon>
        <taxon>Bacillati</taxon>
        <taxon>Actinomycetota</taxon>
        <taxon>Actinomycetes</taxon>
        <taxon>Micromonosporales</taxon>
        <taxon>Micromonosporaceae</taxon>
        <taxon>Paractinoplanes</taxon>
    </lineage>
</organism>
<feature type="domain" description="MOSC" evidence="2">
    <location>
        <begin position="29"/>
        <end position="155"/>
    </location>
</feature>
<dbReference type="InterPro" id="IPR011037">
    <property type="entry name" value="Pyrv_Knase-like_insert_dom_sf"/>
</dbReference>
<proteinExistence type="predicted"/>
<dbReference type="Proteomes" id="UP000637628">
    <property type="component" value="Unassembled WGS sequence"/>
</dbReference>
<keyword evidence="4" id="KW-1185">Reference proteome</keyword>
<dbReference type="InterPro" id="IPR005302">
    <property type="entry name" value="MoCF_Sase_C"/>
</dbReference>
<evidence type="ECO:0000313" key="3">
    <source>
        <dbReference type="EMBL" id="GIE04902.1"/>
    </source>
</evidence>